<feature type="transmembrane region" description="Helical" evidence="2">
    <location>
        <begin position="368"/>
        <end position="387"/>
    </location>
</feature>
<organism evidence="3 4">
    <name type="scientific">Sphingomonas aerophila</name>
    <dbReference type="NCBI Taxonomy" id="1344948"/>
    <lineage>
        <taxon>Bacteria</taxon>
        <taxon>Pseudomonadati</taxon>
        <taxon>Pseudomonadota</taxon>
        <taxon>Alphaproteobacteria</taxon>
        <taxon>Sphingomonadales</taxon>
        <taxon>Sphingomonadaceae</taxon>
        <taxon>Sphingomonas</taxon>
    </lineage>
</organism>
<proteinExistence type="predicted"/>
<keyword evidence="2" id="KW-0812">Transmembrane</keyword>
<comment type="caution">
    <text evidence="3">The sequence shown here is derived from an EMBL/GenBank/DDBJ whole genome shotgun (WGS) entry which is preliminary data.</text>
</comment>
<accession>A0A7W9BBZ4</accession>
<keyword evidence="4" id="KW-1185">Reference proteome</keyword>
<feature type="transmembrane region" description="Helical" evidence="2">
    <location>
        <begin position="435"/>
        <end position="457"/>
    </location>
</feature>
<feature type="transmembrane region" description="Helical" evidence="2">
    <location>
        <begin position="174"/>
        <end position="193"/>
    </location>
</feature>
<feature type="transmembrane region" description="Helical" evidence="2">
    <location>
        <begin position="286"/>
        <end position="304"/>
    </location>
</feature>
<dbReference type="GO" id="GO:0005886">
    <property type="term" value="C:plasma membrane"/>
    <property type="evidence" value="ECO:0007669"/>
    <property type="project" value="TreeGrafter"/>
</dbReference>
<dbReference type="NCBIfam" id="TIGR00797">
    <property type="entry name" value="matE"/>
    <property type="match status" value="1"/>
</dbReference>
<reference evidence="3 4" key="1">
    <citation type="submission" date="2020-08" db="EMBL/GenBank/DDBJ databases">
        <title>Genomic Encyclopedia of Type Strains, Phase IV (KMG-IV): sequencing the most valuable type-strain genomes for metagenomic binning, comparative biology and taxonomic classification.</title>
        <authorList>
            <person name="Goeker M."/>
        </authorList>
    </citation>
    <scope>NUCLEOTIDE SEQUENCE [LARGE SCALE GENOMIC DNA]</scope>
    <source>
        <strain evidence="3 4">DSM 100044</strain>
    </source>
</reference>
<keyword evidence="2" id="KW-1133">Transmembrane helix</keyword>
<dbReference type="PANTHER" id="PTHR43298:SF2">
    <property type="entry name" value="FMN_FAD EXPORTER YEEO-RELATED"/>
    <property type="match status" value="1"/>
</dbReference>
<feature type="transmembrane region" description="Helical" evidence="2">
    <location>
        <begin position="325"/>
        <end position="348"/>
    </location>
</feature>
<dbReference type="GO" id="GO:0015297">
    <property type="term" value="F:antiporter activity"/>
    <property type="evidence" value="ECO:0007669"/>
    <property type="project" value="InterPro"/>
</dbReference>
<evidence type="ECO:0000313" key="3">
    <source>
        <dbReference type="EMBL" id="MBB5714209.1"/>
    </source>
</evidence>
<dbReference type="AlphaFoldDB" id="A0A7W9BBZ4"/>
<evidence type="ECO:0000256" key="1">
    <source>
        <dbReference type="ARBA" id="ARBA00022448"/>
    </source>
</evidence>
<feature type="transmembrane region" description="Helical" evidence="2">
    <location>
        <begin position="107"/>
        <end position="125"/>
    </location>
</feature>
<dbReference type="Proteomes" id="UP000546200">
    <property type="component" value="Unassembled WGS sequence"/>
</dbReference>
<protein>
    <submittedName>
        <fullName evidence="3">MATE family multidrug resistance protein</fullName>
    </submittedName>
</protein>
<feature type="transmembrane region" description="Helical" evidence="2">
    <location>
        <begin position="205"/>
        <end position="228"/>
    </location>
</feature>
<feature type="transmembrane region" description="Helical" evidence="2">
    <location>
        <begin position="408"/>
        <end position="429"/>
    </location>
</feature>
<feature type="transmembrane region" description="Helical" evidence="2">
    <location>
        <begin position="65"/>
        <end position="86"/>
    </location>
</feature>
<name>A0A7W9BBZ4_9SPHN</name>
<keyword evidence="2" id="KW-0472">Membrane</keyword>
<feature type="transmembrane region" description="Helical" evidence="2">
    <location>
        <begin position="253"/>
        <end position="280"/>
    </location>
</feature>
<dbReference type="CDD" id="cd13131">
    <property type="entry name" value="MATE_NorM_like"/>
    <property type="match status" value="1"/>
</dbReference>
<dbReference type="InterPro" id="IPR050222">
    <property type="entry name" value="MATE_MdtK"/>
</dbReference>
<dbReference type="InterPro" id="IPR002528">
    <property type="entry name" value="MATE_fam"/>
</dbReference>
<gene>
    <name evidence="3" type="ORF">FHS94_001040</name>
</gene>
<dbReference type="GO" id="GO:0042910">
    <property type="term" value="F:xenobiotic transmembrane transporter activity"/>
    <property type="evidence" value="ECO:0007669"/>
    <property type="project" value="InterPro"/>
</dbReference>
<evidence type="ECO:0000256" key="2">
    <source>
        <dbReference type="SAM" id="Phobius"/>
    </source>
</evidence>
<dbReference type="RefSeq" id="WP_246348379.1">
    <property type="nucleotide sequence ID" value="NZ_JACIJK010000003.1"/>
</dbReference>
<dbReference type="PANTHER" id="PTHR43298">
    <property type="entry name" value="MULTIDRUG RESISTANCE PROTEIN NORM-RELATED"/>
    <property type="match status" value="1"/>
</dbReference>
<feature type="transmembrane region" description="Helical" evidence="2">
    <location>
        <begin position="24"/>
        <end position="45"/>
    </location>
</feature>
<dbReference type="Pfam" id="PF01554">
    <property type="entry name" value="MatE"/>
    <property type="match status" value="2"/>
</dbReference>
<evidence type="ECO:0000313" key="4">
    <source>
        <dbReference type="Proteomes" id="UP000546200"/>
    </source>
</evidence>
<dbReference type="EMBL" id="JACIJK010000003">
    <property type="protein sequence ID" value="MBB5714209.1"/>
    <property type="molecule type" value="Genomic_DNA"/>
</dbReference>
<feature type="transmembrane region" description="Helical" evidence="2">
    <location>
        <begin position="145"/>
        <end position="162"/>
    </location>
</feature>
<keyword evidence="1" id="KW-0813">Transport</keyword>
<sequence>MSAPAALMPLAGPKPATWPDEMRALVALAAPLVGGNLLQMAIYSVDVLFVAHLGQVAFASATLGVYLYSLFMWALSGMVGAAAALIAAELGRRRHAVREVRRSFRMAMWLCVMAGIPAMLLLWHGEWLFTLARQDPRVAAEGGRFLRVLFVAMVPALVSTVMRQTVAALGKPGYAMLVNGVALGLSLLANWALVFGHLGLPALGLIGSALASVITSIAIMIAYVAILLRDRRIRRYRLLGRWWRSDWERLGELVRLGVPIALTLIFEAGLFGGAGFLMGLIGVTEVAAHAVALNLASFTFQVAMGVGQAATIRVGMAFGAQDREWVARAGWTALVLGTGFMGLTALVMASVPRPFIGIYLDLADPANARAIALAVQFLILAAAFQLFDGAQAVAAGILRGLQDTRVPMLFALASYWIVGFGVAVWLGFGAGWNGVGIWIGLLAGLVVASGALVSRWTMRGRLNLMARTI</sequence>